<comment type="catalytic activity">
    <reaction evidence="1">
        <text>ATP + protein L-histidine = ADP + protein N-phospho-L-histidine.</text>
        <dbReference type="EC" id="2.7.13.3"/>
    </reaction>
</comment>
<dbReference type="SMART" id="SM00387">
    <property type="entry name" value="HATPase_c"/>
    <property type="match status" value="1"/>
</dbReference>
<keyword evidence="9" id="KW-1185">Reference proteome</keyword>
<dbReference type="PRINTS" id="PR00344">
    <property type="entry name" value="BCTRLSENSOR"/>
</dbReference>
<evidence type="ECO:0000256" key="4">
    <source>
        <dbReference type="ARBA" id="ARBA00022777"/>
    </source>
</evidence>
<dbReference type="InterPro" id="IPR004358">
    <property type="entry name" value="Sig_transdc_His_kin-like_C"/>
</dbReference>
<name>A0A926VFU8_9CYAN</name>
<dbReference type="InterPro" id="IPR003594">
    <property type="entry name" value="HATPase_dom"/>
</dbReference>
<dbReference type="InterPro" id="IPR036890">
    <property type="entry name" value="HATPase_C_sf"/>
</dbReference>
<dbReference type="InterPro" id="IPR036097">
    <property type="entry name" value="HisK_dim/P_sf"/>
</dbReference>
<dbReference type="SMART" id="SM00388">
    <property type="entry name" value="HisKA"/>
    <property type="match status" value="1"/>
</dbReference>
<comment type="caution">
    <text evidence="8">The sequence shown here is derived from an EMBL/GenBank/DDBJ whole genome shotgun (WGS) entry which is preliminary data.</text>
</comment>
<dbReference type="Pfam" id="PF02518">
    <property type="entry name" value="HATPase_c"/>
    <property type="match status" value="1"/>
</dbReference>
<dbReference type="InterPro" id="IPR003661">
    <property type="entry name" value="HisK_dim/P_dom"/>
</dbReference>
<evidence type="ECO:0000256" key="3">
    <source>
        <dbReference type="ARBA" id="ARBA00022553"/>
    </source>
</evidence>
<feature type="domain" description="Histidine kinase" evidence="7">
    <location>
        <begin position="488"/>
        <end position="766"/>
    </location>
</feature>
<dbReference type="InterPro" id="IPR003018">
    <property type="entry name" value="GAF"/>
</dbReference>
<keyword evidence="4 8" id="KW-0808">Transferase</keyword>
<dbReference type="EMBL" id="JACJPW010000037">
    <property type="protein sequence ID" value="MBD2182493.1"/>
    <property type="molecule type" value="Genomic_DNA"/>
</dbReference>
<organism evidence="8 9">
    <name type="scientific">Aerosakkonema funiforme FACHB-1375</name>
    <dbReference type="NCBI Taxonomy" id="2949571"/>
    <lineage>
        <taxon>Bacteria</taxon>
        <taxon>Bacillati</taxon>
        <taxon>Cyanobacteriota</taxon>
        <taxon>Cyanophyceae</taxon>
        <taxon>Oscillatoriophycideae</taxon>
        <taxon>Aerosakkonematales</taxon>
        <taxon>Aerosakkonemataceae</taxon>
        <taxon>Aerosakkonema</taxon>
    </lineage>
</organism>
<reference evidence="8" key="1">
    <citation type="journal article" date="2015" name="ISME J.">
        <title>Draft Genome Sequence of Streptomyces incarnatus NRRL8089, which Produces the Nucleoside Antibiotic Sinefungin.</title>
        <authorList>
            <person name="Oshima K."/>
            <person name="Hattori M."/>
            <person name="Shimizu H."/>
            <person name="Fukuda K."/>
            <person name="Nemoto M."/>
            <person name="Inagaki K."/>
            <person name="Tamura T."/>
        </authorList>
    </citation>
    <scope>NUCLEOTIDE SEQUENCE</scope>
    <source>
        <strain evidence="8">FACHB-1375</strain>
    </source>
</reference>
<dbReference type="EC" id="2.7.13.3" evidence="2"/>
<dbReference type="PROSITE" id="PS50109">
    <property type="entry name" value="HIS_KIN"/>
    <property type="match status" value="1"/>
</dbReference>
<dbReference type="Proteomes" id="UP000641646">
    <property type="component" value="Unassembled WGS sequence"/>
</dbReference>
<dbReference type="InterPro" id="IPR005467">
    <property type="entry name" value="His_kinase_dom"/>
</dbReference>
<evidence type="ECO:0000256" key="6">
    <source>
        <dbReference type="SAM" id="Coils"/>
    </source>
</evidence>
<dbReference type="Gene3D" id="1.10.287.130">
    <property type="match status" value="1"/>
</dbReference>
<dbReference type="CDD" id="cd00082">
    <property type="entry name" value="HisKA"/>
    <property type="match status" value="1"/>
</dbReference>
<protein>
    <recommendedName>
        <fullName evidence="2">histidine kinase</fullName>
        <ecNumber evidence="2">2.7.13.3</ecNumber>
    </recommendedName>
</protein>
<evidence type="ECO:0000313" key="9">
    <source>
        <dbReference type="Proteomes" id="UP000641646"/>
    </source>
</evidence>
<dbReference type="InterPro" id="IPR029016">
    <property type="entry name" value="GAF-like_dom_sf"/>
</dbReference>
<evidence type="ECO:0000256" key="1">
    <source>
        <dbReference type="ARBA" id="ARBA00000085"/>
    </source>
</evidence>
<dbReference type="SUPFAM" id="SSF55781">
    <property type="entry name" value="GAF domain-like"/>
    <property type="match status" value="2"/>
</dbReference>
<keyword evidence="3" id="KW-0597">Phosphoprotein</keyword>
<dbReference type="SUPFAM" id="SSF47384">
    <property type="entry name" value="Homodimeric domain of signal transducing histidine kinase"/>
    <property type="match status" value="1"/>
</dbReference>
<reference evidence="8" key="2">
    <citation type="submission" date="2020-08" db="EMBL/GenBank/DDBJ databases">
        <authorList>
            <person name="Chen M."/>
            <person name="Teng W."/>
            <person name="Zhao L."/>
            <person name="Hu C."/>
            <person name="Zhou Y."/>
            <person name="Han B."/>
            <person name="Song L."/>
            <person name="Shu W."/>
        </authorList>
    </citation>
    <scope>NUCLEOTIDE SEQUENCE</scope>
    <source>
        <strain evidence="8">FACHB-1375</strain>
    </source>
</reference>
<dbReference type="AlphaFoldDB" id="A0A926VFU8"/>
<proteinExistence type="predicted"/>
<evidence type="ECO:0000313" key="8">
    <source>
        <dbReference type="EMBL" id="MBD2182493.1"/>
    </source>
</evidence>
<evidence type="ECO:0000256" key="2">
    <source>
        <dbReference type="ARBA" id="ARBA00012438"/>
    </source>
</evidence>
<dbReference type="SMART" id="SM00065">
    <property type="entry name" value="GAF"/>
    <property type="match status" value="2"/>
</dbReference>
<keyword evidence="6" id="KW-0175">Coiled coil</keyword>
<sequence length="774" mass="86466">MAQVNFRKLVTKREISNVINDITNAIGTSICIENADGKKLLDTQTNNVSNHRYPVELSGEAIGWVSGEEKASAVARLLSYIVKQEFEKKSLADEVLKKYHEMELFRDIFTRITASLDLKEVAQSIVEEAGNLIEATSGLIMLLDRDTCQLEILSEFGQNCYSKEHLMLGEGAIGRIVQKGRGEIVNNVLCDPRFVSSQSQIGSLICVPLKTKDQIIGAIALFGDTDITYSTEDLQLLTVLSLQAAVAIENALLHQKQLHESRREALIFKLTNQIHNSLDLDTILSTTVRELRNFLEVERCLFVWQRPALLCIETNCPIDLNVWPENQQNWEVVHEAKIPELTSSIGYYSSAEIGAFTKKLLNKGIIWMDEVKMSPDAAIQQSLEKLDFSAVMAFPIQTHFETIGILICGNSREAKTWSAQEVLLLQQVANQLAIALHQAALYNEAAIAAFVAQAKAEELQLTLQELQQTQTQLIQSEKMSSLGQLVAGVAHEINNPINFINGNLCHAKEYVNDLFNLLQLYQQHYHDPVAEIQTFMEQIELDFMAEDLPKLLSSMHLGVDRIRQLVLSLRNFSRLDEAQMKPVDIHEGIDSTLLILQNRMKAKGESPTIQVIKEYGKLPLVECYASQINQVFMNIIANAIDALEGFSRQELNSLHTIRIHTQVIDTKPRILETQQQAAAYLAEATTGNNSNSDHIVILISDNGPGMNEEVRSRLFDPFFTTKPVGKGTGLGLSISYQIVEKHGGILKCLSQPGQGAAFWIEIPIRNQLKIVAKG</sequence>
<dbReference type="Gene3D" id="3.30.565.10">
    <property type="entry name" value="Histidine kinase-like ATPase, C-terminal domain"/>
    <property type="match status" value="1"/>
</dbReference>
<dbReference type="PANTHER" id="PTHR43065:SF50">
    <property type="entry name" value="HISTIDINE KINASE"/>
    <property type="match status" value="1"/>
</dbReference>
<dbReference type="GO" id="GO:0000155">
    <property type="term" value="F:phosphorelay sensor kinase activity"/>
    <property type="evidence" value="ECO:0007669"/>
    <property type="project" value="InterPro"/>
</dbReference>
<dbReference type="Pfam" id="PF13185">
    <property type="entry name" value="GAF_2"/>
    <property type="match status" value="1"/>
</dbReference>
<gene>
    <name evidence="8" type="ORF">H6G03_15550</name>
</gene>
<dbReference type="Pfam" id="PF01590">
    <property type="entry name" value="GAF"/>
    <property type="match status" value="1"/>
</dbReference>
<evidence type="ECO:0000259" key="7">
    <source>
        <dbReference type="PROSITE" id="PS50109"/>
    </source>
</evidence>
<keyword evidence="5" id="KW-0902">Two-component regulatory system</keyword>
<keyword evidence="4 8" id="KW-0418">Kinase</keyword>
<dbReference type="PANTHER" id="PTHR43065">
    <property type="entry name" value="SENSOR HISTIDINE KINASE"/>
    <property type="match status" value="1"/>
</dbReference>
<evidence type="ECO:0000256" key="5">
    <source>
        <dbReference type="ARBA" id="ARBA00023012"/>
    </source>
</evidence>
<feature type="coiled-coil region" evidence="6">
    <location>
        <begin position="449"/>
        <end position="476"/>
    </location>
</feature>
<dbReference type="Gene3D" id="3.30.450.40">
    <property type="match status" value="2"/>
</dbReference>
<dbReference type="SUPFAM" id="SSF55874">
    <property type="entry name" value="ATPase domain of HSP90 chaperone/DNA topoisomerase II/histidine kinase"/>
    <property type="match status" value="1"/>
</dbReference>
<accession>A0A926VFU8</accession>